<dbReference type="GO" id="GO:0003723">
    <property type="term" value="F:RNA binding"/>
    <property type="evidence" value="ECO:0007669"/>
    <property type="project" value="InterPro"/>
</dbReference>
<dbReference type="Pfam" id="PF20430">
    <property type="entry name" value="Eplus_motif"/>
    <property type="match status" value="1"/>
</dbReference>
<dbReference type="PANTHER" id="PTHR47926:SF533">
    <property type="entry name" value="DYW DOMAIN-CONTAINING PROTEIN"/>
    <property type="match status" value="1"/>
</dbReference>
<dbReference type="GO" id="GO:0009451">
    <property type="term" value="P:RNA modification"/>
    <property type="evidence" value="ECO:0007669"/>
    <property type="project" value="InterPro"/>
</dbReference>
<dbReference type="InterPro" id="IPR046849">
    <property type="entry name" value="E2_motif"/>
</dbReference>
<evidence type="ECO:0000259" key="3">
    <source>
        <dbReference type="Pfam" id="PF14432"/>
    </source>
</evidence>
<dbReference type="PANTHER" id="PTHR47926">
    <property type="entry name" value="PENTATRICOPEPTIDE REPEAT-CONTAINING PROTEIN"/>
    <property type="match status" value="1"/>
</dbReference>
<dbReference type="Pfam" id="PF14432">
    <property type="entry name" value="DYW_deaminase"/>
    <property type="match status" value="1"/>
</dbReference>
<protein>
    <submittedName>
        <fullName evidence="4">Pentatricopeptide repeat-containing protein At5g40410-like</fullName>
    </submittedName>
</protein>
<dbReference type="GO" id="GO:0008270">
    <property type="term" value="F:zinc ion binding"/>
    <property type="evidence" value="ECO:0007669"/>
    <property type="project" value="InterPro"/>
</dbReference>
<dbReference type="AlphaFoldDB" id="A0A2P2NGQ2"/>
<dbReference type="InterPro" id="IPR011990">
    <property type="entry name" value="TPR-like_helical_dom_sf"/>
</dbReference>
<dbReference type="InterPro" id="IPR046848">
    <property type="entry name" value="E_motif"/>
</dbReference>
<sequence length="275" mass="31276">MPDHVTFTHLLSACSHSGFVKEGRSYFNIMSEVYGVDPRVDHYACMVDLLGRSGLLNDAHKLIKDMPMEPNSAVWGALIGACRIYRNVELGREAAEKLFVMDPSDSRNYIMLSNMYSTTGQWRDASNVRALMKERNVIRNPGCSFIEHGYRIHRFVTGDQSHPLMEQIYDKLEELIAKIQEAGYTSKTEFVLHDVEEEVKKDYIYKHSEKLAIAFGLLVTDAGMPLVITKNLRICGDCHSAAKIISGIENRTIVIRDTKRFHHFANGFCSCGDYW</sequence>
<dbReference type="InterPro" id="IPR032867">
    <property type="entry name" value="DYW_dom"/>
</dbReference>
<dbReference type="Pfam" id="PF20431">
    <property type="entry name" value="E_motif"/>
    <property type="match status" value="1"/>
</dbReference>
<feature type="domain" description="DYW" evidence="3">
    <location>
        <begin position="183"/>
        <end position="275"/>
    </location>
</feature>
<dbReference type="EMBL" id="GGEC01061184">
    <property type="protein sequence ID" value="MBX41668.1"/>
    <property type="molecule type" value="Transcribed_RNA"/>
</dbReference>
<name>A0A2P2NGQ2_RHIMU</name>
<keyword evidence="2" id="KW-0677">Repeat</keyword>
<accession>A0A2P2NGQ2</accession>
<evidence type="ECO:0000256" key="2">
    <source>
        <dbReference type="ARBA" id="ARBA00022737"/>
    </source>
</evidence>
<dbReference type="InterPro" id="IPR002885">
    <property type="entry name" value="PPR_rpt"/>
</dbReference>
<dbReference type="Gene3D" id="1.25.40.10">
    <property type="entry name" value="Tetratricopeptide repeat domain"/>
    <property type="match status" value="1"/>
</dbReference>
<organism evidence="4">
    <name type="scientific">Rhizophora mucronata</name>
    <name type="common">Asiatic mangrove</name>
    <dbReference type="NCBI Taxonomy" id="61149"/>
    <lineage>
        <taxon>Eukaryota</taxon>
        <taxon>Viridiplantae</taxon>
        <taxon>Streptophyta</taxon>
        <taxon>Embryophyta</taxon>
        <taxon>Tracheophyta</taxon>
        <taxon>Spermatophyta</taxon>
        <taxon>Magnoliopsida</taxon>
        <taxon>eudicotyledons</taxon>
        <taxon>Gunneridae</taxon>
        <taxon>Pentapetalae</taxon>
        <taxon>rosids</taxon>
        <taxon>fabids</taxon>
        <taxon>Malpighiales</taxon>
        <taxon>Rhizophoraceae</taxon>
        <taxon>Rhizophora</taxon>
    </lineage>
</organism>
<evidence type="ECO:0000256" key="1">
    <source>
        <dbReference type="ARBA" id="ARBA00006643"/>
    </source>
</evidence>
<proteinExistence type="inferred from homology"/>
<dbReference type="Pfam" id="PF01535">
    <property type="entry name" value="PPR"/>
    <property type="match status" value="2"/>
</dbReference>
<evidence type="ECO:0000313" key="4">
    <source>
        <dbReference type="EMBL" id="MBX41668.1"/>
    </source>
</evidence>
<dbReference type="InterPro" id="IPR046960">
    <property type="entry name" value="PPR_At4g14850-like_plant"/>
</dbReference>
<dbReference type="FunFam" id="1.25.40.10:FF:000288">
    <property type="entry name" value="Pentatricopeptide repeat-containing protein At4g02750"/>
    <property type="match status" value="1"/>
</dbReference>
<reference evidence="4" key="1">
    <citation type="submission" date="2018-02" db="EMBL/GenBank/DDBJ databases">
        <title>Rhizophora mucronata_Transcriptome.</title>
        <authorList>
            <person name="Meera S.P."/>
            <person name="Sreeshan A."/>
            <person name="Augustine A."/>
        </authorList>
    </citation>
    <scope>NUCLEOTIDE SEQUENCE</scope>
    <source>
        <tissue evidence="4">Leaf</tissue>
    </source>
</reference>
<comment type="similarity">
    <text evidence="1">Belongs to the PPR family. PCMP-H subfamily.</text>
</comment>